<dbReference type="UniPathway" id="UPA00074">
    <property type="reaction ID" value="UER00125"/>
</dbReference>
<dbReference type="PANTHER" id="PTHR43472">
    <property type="entry name" value="PHOSPHORIBOSYLAMINE--GLYCINE LIGASE"/>
    <property type="match status" value="1"/>
</dbReference>
<evidence type="ECO:0000259" key="12">
    <source>
        <dbReference type="PROSITE" id="PS50975"/>
    </source>
</evidence>
<dbReference type="InterPro" id="IPR013815">
    <property type="entry name" value="ATP_grasp_subdomain_1"/>
</dbReference>
<protein>
    <recommendedName>
        <fullName evidence="2 10">Phosphoribosylamine--glycine ligase</fullName>
        <ecNumber evidence="2 10">6.3.4.13</ecNumber>
    </recommendedName>
    <alternativeName>
        <fullName evidence="10">GARS</fullName>
    </alternativeName>
    <alternativeName>
        <fullName evidence="8 10">Glycinamide ribonucleotide synthetase</fullName>
    </alternativeName>
    <alternativeName>
        <fullName evidence="9 10">Phosphoribosylglycinamide synthetase</fullName>
    </alternativeName>
</protein>
<dbReference type="GO" id="GO:0005524">
    <property type="term" value="F:ATP binding"/>
    <property type="evidence" value="ECO:0007669"/>
    <property type="project" value="UniProtKB-UniRule"/>
</dbReference>
<dbReference type="HAMAP" id="MF_00138">
    <property type="entry name" value="GARS"/>
    <property type="match status" value="1"/>
</dbReference>
<dbReference type="Gene3D" id="3.40.50.20">
    <property type="match status" value="1"/>
</dbReference>
<sequence length="417" mass="45053">MKILITGSGGREHALISKLLQNSRVSKIYCAPGNGGTAKIDKCENVPFHSIHELADFAVKEGVSLVVPGSEDLLVAGIADVFIEKKIPVLGPHKDAALLEGSKCLAKDFMKKYGIKTADYRNFNSLDLAAQYLEECEYPIVLKADGLAAGKGVLICKEKPDALEALNQLMAVRQFGDAGNSIVIEEYLEGLEASILSFYDGKTILPLLSAKDHKKIGEGESGPNTGGMGVIAPNPHVNECVMDIFKTEIMIPTLKGLEMEGLQFSGIIFFGLMITDKGVYLLEYNLRMGDPETQAVLSLMDSDLLDLIESTVNSSLDRVTLKWKKGYCCCAVMASGGYPESYKKGFPIEGIENCESDVYIAGAALQGDTLITSGGRVLNVVATAQDLASAREQCYKDLSLIKFKNSVYRRDIGGTPL</sequence>
<evidence type="ECO:0000256" key="8">
    <source>
        <dbReference type="ARBA" id="ARBA00042242"/>
    </source>
</evidence>
<dbReference type="AlphaFoldDB" id="A0A5C1QII2"/>
<dbReference type="SMART" id="SM01210">
    <property type="entry name" value="GARS_C"/>
    <property type="match status" value="1"/>
</dbReference>
<dbReference type="EC" id="6.3.4.13" evidence="2 10"/>
<dbReference type="InterPro" id="IPR020561">
    <property type="entry name" value="PRibGlycinamid_synth_ATP-grasp"/>
</dbReference>
<reference evidence="13 14" key="1">
    <citation type="submission" date="2019-02" db="EMBL/GenBank/DDBJ databases">
        <title>Complete Genome Sequence and Methylome Analysis of free living Spirochaetas.</title>
        <authorList>
            <person name="Fomenkov A."/>
            <person name="Dubinina G."/>
            <person name="Leshcheva N."/>
            <person name="Mikheeva N."/>
            <person name="Grabovich M."/>
            <person name="Vincze T."/>
            <person name="Roberts R.J."/>
        </authorList>
    </citation>
    <scope>NUCLEOTIDE SEQUENCE [LARGE SCALE GENOMIC DNA]</scope>
    <source>
        <strain evidence="13 14">K2</strain>
    </source>
</reference>
<dbReference type="PANTHER" id="PTHR43472:SF1">
    <property type="entry name" value="PHOSPHORIBOSYLAMINE--GLYCINE LIGASE, CHLOROPLASTIC"/>
    <property type="match status" value="1"/>
</dbReference>
<organism evidence="13 14">
    <name type="scientific">Oceanispirochaeta crateris</name>
    <dbReference type="NCBI Taxonomy" id="2518645"/>
    <lineage>
        <taxon>Bacteria</taxon>
        <taxon>Pseudomonadati</taxon>
        <taxon>Spirochaetota</taxon>
        <taxon>Spirochaetia</taxon>
        <taxon>Spirochaetales</taxon>
        <taxon>Spirochaetaceae</taxon>
        <taxon>Oceanispirochaeta</taxon>
    </lineage>
</organism>
<dbReference type="SUPFAM" id="SSF51246">
    <property type="entry name" value="Rudiment single hybrid motif"/>
    <property type="match status" value="1"/>
</dbReference>
<accession>A0A5C1QII2</accession>
<evidence type="ECO:0000256" key="1">
    <source>
        <dbReference type="ARBA" id="ARBA00005174"/>
    </source>
</evidence>
<dbReference type="SMART" id="SM01209">
    <property type="entry name" value="GARS_A"/>
    <property type="match status" value="1"/>
</dbReference>
<dbReference type="EMBL" id="CP036150">
    <property type="protein sequence ID" value="QEN07391.1"/>
    <property type="molecule type" value="Genomic_DNA"/>
</dbReference>
<dbReference type="GO" id="GO:0004637">
    <property type="term" value="F:phosphoribosylamine-glycine ligase activity"/>
    <property type="evidence" value="ECO:0007669"/>
    <property type="project" value="UniProtKB-UniRule"/>
</dbReference>
<evidence type="ECO:0000256" key="4">
    <source>
        <dbReference type="ARBA" id="ARBA00022741"/>
    </source>
</evidence>
<dbReference type="Pfam" id="PF02844">
    <property type="entry name" value="GARS_N"/>
    <property type="match status" value="1"/>
</dbReference>
<keyword evidence="3 10" id="KW-0436">Ligase</keyword>
<dbReference type="InterPro" id="IPR037123">
    <property type="entry name" value="PRibGlycinamide_synth_C_sf"/>
</dbReference>
<dbReference type="InterPro" id="IPR011761">
    <property type="entry name" value="ATP-grasp"/>
</dbReference>
<dbReference type="KEGG" id="ock:EXM22_05075"/>
<evidence type="ECO:0000256" key="9">
    <source>
        <dbReference type="ARBA" id="ARBA00042864"/>
    </source>
</evidence>
<feature type="domain" description="ATP-grasp" evidence="12">
    <location>
        <begin position="107"/>
        <end position="313"/>
    </location>
</feature>
<dbReference type="SUPFAM" id="SSF56059">
    <property type="entry name" value="Glutathione synthetase ATP-binding domain-like"/>
    <property type="match status" value="1"/>
</dbReference>
<evidence type="ECO:0000256" key="3">
    <source>
        <dbReference type="ARBA" id="ARBA00022598"/>
    </source>
</evidence>
<dbReference type="InterPro" id="IPR020562">
    <property type="entry name" value="PRibGlycinamide_synth_N"/>
</dbReference>
<dbReference type="Pfam" id="PF01071">
    <property type="entry name" value="GARS_A"/>
    <property type="match status" value="1"/>
</dbReference>
<dbReference type="GO" id="GO:0009113">
    <property type="term" value="P:purine nucleobase biosynthetic process"/>
    <property type="evidence" value="ECO:0007669"/>
    <property type="project" value="InterPro"/>
</dbReference>
<evidence type="ECO:0000313" key="14">
    <source>
        <dbReference type="Proteomes" id="UP000324209"/>
    </source>
</evidence>
<dbReference type="Gene3D" id="3.90.600.10">
    <property type="entry name" value="Phosphoribosylglycinamide synthetase, C-terminal domain"/>
    <property type="match status" value="1"/>
</dbReference>
<gene>
    <name evidence="10 13" type="primary">purD</name>
    <name evidence="13" type="ORF">EXM22_05075</name>
</gene>
<dbReference type="Proteomes" id="UP000324209">
    <property type="component" value="Chromosome"/>
</dbReference>
<name>A0A5C1QII2_9SPIO</name>
<keyword evidence="14" id="KW-1185">Reference proteome</keyword>
<dbReference type="PROSITE" id="PS50975">
    <property type="entry name" value="ATP_GRASP"/>
    <property type="match status" value="1"/>
</dbReference>
<evidence type="ECO:0000256" key="10">
    <source>
        <dbReference type="HAMAP-Rule" id="MF_00138"/>
    </source>
</evidence>
<dbReference type="InterPro" id="IPR020560">
    <property type="entry name" value="PRibGlycinamide_synth_C-dom"/>
</dbReference>
<dbReference type="Gene3D" id="3.30.470.20">
    <property type="entry name" value="ATP-grasp fold, B domain"/>
    <property type="match status" value="1"/>
</dbReference>
<evidence type="ECO:0000256" key="7">
    <source>
        <dbReference type="ARBA" id="ARBA00038345"/>
    </source>
</evidence>
<comment type="pathway">
    <text evidence="1 10">Purine metabolism; IMP biosynthesis via de novo pathway; N(1)-(5-phospho-D-ribosyl)glycinamide from 5-phospho-alpha-D-ribose 1-diphosphate: step 2/2.</text>
</comment>
<dbReference type="Gene3D" id="3.30.1490.20">
    <property type="entry name" value="ATP-grasp fold, A domain"/>
    <property type="match status" value="1"/>
</dbReference>
<dbReference type="SUPFAM" id="SSF52440">
    <property type="entry name" value="PreATP-grasp domain"/>
    <property type="match status" value="1"/>
</dbReference>
<evidence type="ECO:0000256" key="6">
    <source>
        <dbReference type="ARBA" id="ARBA00022840"/>
    </source>
</evidence>
<dbReference type="InterPro" id="IPR000115">
    <property type="entry name" value="PRibGlycinamide_synth"/>
</dbReference>
<evidence type="ECO:0000256" key="2">
    <source>
        <dbReference type="ARBA" id="ARBA00013255"/>
    </source>
</evidence>
<dbReference type="GO" id="GO:0006189">
    <property type="term" value="P:'de novo' IMP biosynthetic process"/>
    <property type="evidence" value="ECO:0007669"/>
    <property type="project" value="UniProtKB-UniRule"/>
</dbReference>
<evidence type="ECO:0000256" key="11">
    <source>
        <dbReference type="PROSITE-ProRule" id="PRU00409"/>
    </source>
</evidence>
<evidence type="ECO:0000256" key="5">
    <source>
        <dbReference type="ARBA" id="ARBA00022755"/>
    </source>
</evidence>
<dbReference type="InterPro" id="IPR016185">
    <property type="entry name" value="PreATP-grasp_dom_sf"/>
</dbReference>
<dbReference type="OrthoDB" id="9807240at2"/>
<dbReference type="Pfam" id="PF02843">
    <property type="entry name" value="GARS_C"/>
    <property type="match status" value="1"/>
</dbReference>
<keyword evidence="4 11" id="KW-0547">Nucleotide-binding</keyword>
<dbReference type="NCBIfam" id="TIGR00877">
    <property type="entry name" value="purD"/>
    <property type="match status" value="1"/>
</dbReference>
<evidence type="ECO:0000313" key="13">
    <source>
        <dbReference type="EMBL" id="QEN07391.1"/>
    </source>
</evidence>
<comment type="catalytic activity">
    <reaction evidence="10">
        <text>5-phospho-beta-D-ribosylamine + glycine + ATP = N(1)-(5-phospho-beta-D-ribosyl)glycinamide + ADP + phosphate + H(+)</text>
        <dbReference type="Rhea" id="RHEA:17453"/>
        <dbReference type="ChEBI" id="CHEBI:15378"/>
        <dbReference type="ChEBI" id="CHEBI:30616"/>
        <dbReference type="ChEBI" id="CHEBI:43474"/>
        <dbReference type="ChEBI" id="CHEBI:57305"/>
        <dbReference type="ChEBI" id="CHEBI:58681"/>
        <dbReference type="ChEBI" id="CHEBI:143788"/>
        <dbReference type="ChEBI" id="CHEBI:456216"/>
        <dbReference type="EC" id="6.3.4.13"/>
    </reaction>
</comment>
<comment type="similarity">
    <text evidence="7 10">Belongs to the GARS family.</text>
</comment>
<dbReference type="GO" id="GO:0046872">
    <property type="term" value="F:metal ion binding"/>
    <property type="evidence" value="ECO:0007669"/>
    <property type="project" value="InterPro"/>
</dbReference>
<keyword evidence="6 11" id="KW-0067">ATP-binding</keyword>
<keyword evidence="5 10" id="KW-0658">Purine biosynthesis</keyword>
<dbReference type="RefSeq" id="WP_149485471.1">
    <property type="nucleotide sequence ID" value="NZ_CP036150.1"/>
</dbReference>
<dbReference type="InterPro" id="IPR011054">
    <property type="entry name" value="Rudment_hybrid_motif"/>
</dbReference>
<proteinExistence type="inferred from homology"/>